<evidence type="ECO:0000313" key="2">
    <source>
        <dbReference type="Proteomes" id="UP000318437"/>
    </source>
</evidence>
<dbReference type="EMBL" id="SJPS01000003">
    <property type="protein sequence ID" value="TWU27623.1"/>
    <property type="molecule type" value="Genomic_DNA"/>
</dbReference>
<gene>
    <name evidence="1" type="ORF">Pla144_24000</name>
</gene>
<accession>A0A5C6CRS5</accession>
<sequence length="88" mass="9812">MNSNNGSCAYLERETPMPLSKEMRAYLASRYDCDPHKEILFDGDAVSVIAMLSDGNEPEQLFAGYLADIERDMHRDLGTELPNELGAT</sequence>
<keyword evidence="2" id="KW-1185">Reference proteome</keyword>
<dbReference type="AlphaFoldDB" id="A0A5C6CRS5"/>
<protein>
    <submittedName>
        <fullName evidence="1">Uncharacterized protein</fullName>
    </submittedName>
</protein>
<name>A0A5C6CRS5_9BACT</name>
<comment type="caution">
    <text evidence="1">The sequence shown here is derived from an EMBL/GenBank/DDBJ whole genome shotgun (WGS) entry which is preliminary data.</text>
</comment>
<evidence type="ECO:0000313" key="1">
    <source>
        <dbReference type="EMBL" id="TWU27623.1"/>
    </source>
</evidence>
<dbReference type="Proteomes" id="UP000318437">
    <property type="component" value="Unassembled WGS sequence"/>
</dbReference>
<reference evidence="1 2" key="1">
    <citation type="submission" date="2019-02" db="EMBL/GenBank/DDBJ databases">
        <title>Deep-cultivation of Planctomycetes and their phenomic and genomic characterization uncovers novel biology.</title>
        <authorList>
            <person name="Wiegand S."/>
            <person name="Jogler M."/>
            <person name="Boedeker C."/>
            <person name="Pinto D."/>
            <person name="Vollmers J."/>
            <person name="Rivas-Marin E."/>
            <person name="Kohn T."/>
            <person name="Peeters S.H."/>
            <person name="Heuer A."/>
            <person name="Rast P."/>
            <person name="Oberbeckmann S."/>
            <person name="Bunk B."/>
            <person name="Jeske O."/>
            <person name="Meyerdierks A."/>
            <person name="Storesund J.E."/>
            <person name="Kallscheuer N."/>
            <person name="Luecker S."/>
            <person name="Lage O.M."/>
            <person name="Pohl T."/>
            <person name="Merkel B.J."/>
            <person name="Hornburger P."/>
            <person name="Mueller R.-W."/>
            <person name="Bruemmer F."/>
            <person name="Labrenz M."/>
            <person name="Spormann A.M."/>
            <person name="Op Den Camp H."/>
            <person name="Overmann J."/>
            <person name="Amann R."/>
            <person name="Jetten M.S.M."/>
            <person name="Mascher T."/>
            <person name="Medema M.H."/>
            <person name="Devos D.P."/>
            <person name="Kaster A.-K."/>
            <person name="Ovreas L."/>
            <person name="Rohde M."/>
            <person name="Galperin M.Y."/>
            <person name="Jogler C."/>
        </authorList>
    </citation>
    <scope>NUCLEOTIDE SEQUENCE [LARGE SCALE GENOMIC DNA]</scope>
    <source>
        <strain evidence="1 2">Pla144</strain>
    </source>
</reference>
<organism evidence="1 2">
    <name type="scientific">Bythopirellula polymerisocia</name>
    <dbReference type="NCBI Taxonomy" id="2528003"/>
    <lineage>
        <taxon>Bacteria</taxon>
        <taxon>Pseudomonadati</taxon>
        <taxon>Planctomycetota</taxon>
        <taxon>Planctomycetia</taxon>
        <taxon>Pirellulales</taxon>
        <taxon>Lacipirellulaceae</taxon>
        <taxon>Bythopirellula</taxon>
    </lineage>
</organism>
<proteinExistence type="predicted"/>